<name>A0A4R5LQH2_9GAMM</name>
<dbReference type="PANTHER" id="PTHR43677">
    <property type="entry name" value="SHORT-CHAIN DEHYDROGENASE/REDUCTASE"/>
    <property type="match status" value="1"/>
</dbReference>
<dbReference type="InterPro" id="IPR013154">
    <property type="entry name" value="ADH-like_N"/>
</dbReference>
<dbReference type="Gene3D" id="3.40.50.720">
    <property type="entry name" value="NAD(P)-binding Rossmann-like Domain"/>
    <property type="match status" value="1"/>
</dbReference>
<dbReference type="AlphaFoldDB" id="A0A4R5LQH2"/>
<dbReference type="Pfam" id="PF00107">
    <property type="entry name" value="ADH_zinc_N"/>
    <property type="match status" value="1"/>
</dbReference>
<gene>
    <name evidence="2" type="ORF">E2F43_13805</name>
</gene>
<evidence type="ECO:0000313" key="2">
    <source>
        <dbReference type="EMBL" id="TDG12656.1"/>
    </source>
</evidence>
<evidence type="ECO:0000313" key="3">
    <source>
        <dbReference type="Proteomes" id="UP000295554"/>
    </source>
</evidence>
<protein>
    <submittedName>
        <fullName evidence="2">Oxidoreductase</fullName>
    </submittedName>
</protein>
<dbReference type="InterPro" id="IPR020843">
    <property type="entry name" value="ER"/>
</dbReference>
<organism evidence="2 3">
    <name type="scientific">Seongchinamella unica</name>
    <dbReference type="NCBI Taxonomy" id="2547392"/>
    <lineage>
        <taxon>Bacteria</taxon>
        <taxon>Pseudomonadati</taxon>
        <taxon>Pseudomonadota</taxon>
        <taxon>Gammaproteobacteria</taxon>
        <taxon>Cellvibrionales</taxon>
        <taxon>Halieaceae</taxon>
        <taxon>Seongchinamella</taxon>
    </lineage>
</organism>
<comment type="caution">
    <text evidence="2">The sequence shown here is derived from an EMBL/GenBank/DDBJ whole genome shotgun (WGS) entry which is preliminary data.</text>
</comment>
<dbReference type="SMART" id="SM00829">
    <property type="entry name" value="PKS_ER"/>
    <property type="match status" value="1"/>
</dbReference>
<dbReference type="SUPFAM" id="SSF50129">
    <property type="entry name" value="GroES-like"/>
    <property type="match status" value="1"/>
</dbReference>
<reference evidence="2 3" key="1">
    <citation type="submission" date="2019-03" db="EMBL/GenBank/DDBJ databases">
        <title>Seongchinamella monodicae gen. nov., sp. nov., a novel member of the Gammaproteobacteria isolated from a tidal mudflat of beach.</title>
        <authorList>
            <person name="Yang H.G."/>
            <person name="Kang J.W."/>
            <person name="Lee S.D."/>
        </authorList>
    </citation>
    <scope>NUCLEOTIDE SEQUENCE [LARGE SCALE GENOMIC DNA]</scope>
    <source>
        <strain evidence="2 3">GH4-78</strain>
    </source>
</reference>
<evidence type="ECO:0000259" key="1">
    <source>
        <dbReference type="SMART" id="SM00829"/>
    </source>
</evidence>
<dbReference type="InterPro" id="IPR036291">
    <property type="entry name" value="NAD(P)-bd_dom_sf"/>
</dbReference>
<dbReference type="InterPro" id="IPR011032">
    <property type="entry name" value="GroES-like_sf"/>
</dbReference>
<feature type="domain" description="Enoyl reductase (ER)" evidence="1">
    <location>
        <begin position="19"/>
        <end position="327"/>
    </location>
</feature>
<dbReference type="GO" id="GO:0043957">
    <property type="term" value="F:acryloyl-CoA reductase (NADPH) activity"/>
    <property type="evidence" value="ECO:0007669"/>
    <property type="project" value="TreeGrafter"/>
</dbReference>
<dbReference type="Pfam" id="PF08240">
    <property type="entry name" value="ADH_N"/>
    <property type="match status" value="1"/>
</dbReference>
<dbReference type="NCBIfam" id="TIGR02823">
    <property type="entry name" value="oxido_YhdH"/>
    <property type="match status" value="1"/>
</dbReference>
<accession>A0A4R5LQH2</accession>
<dbReference type="OrthoDB" id="9782155at2"/>
<dbReference type="EMBL" id="SMSE01000003">
    <property type="protein sequence ID" value="TDG12656.1"/>
    <property type="molecule type" value="Genomic_DNA"/>
</dbReference>
<keyword evidence="3" id="KW-1185">Reference proteome</keyword>
<dbReference type="PANTHER" id="PTHR43677:SF1">
    <property type="entry name" value="ACRYLYL-COA REDUCTASE ACUI-RELATED"/>
    <property type="match status" value="1"/>
</dbReference>
<dbReference type="InterPro" id="IPR014188">
    <property type="entry name" value="Acrylyl-CoA_reductase_AcuI"/>
</dbReference>
<dbReference type="InterPro" id="IPR051397">
    <property type="entry name" value="Zn-ADH-like_protein"/>
</dbReference>
<dbReference type="SUPFAM" id="SSF51735">
    <property type="entry name" value="NAD(P)-binding Rossmann-fold domains"/>
    <property type="match status" value="1"/>
</dbReference>
<sequence length="331" mass="34570">MSASFNAIVAEEVDGKTVAQFKSMDLVDLPDEPVLVDVAYSTINYKDGLAVSGAAPICRRLPLICGIDLAGTVVESSDSAYRPGDQVLVNGYGLSEVHNGGYSQKQRIRPEWIVRIPDGMSAYETMALGTAGYTSMLCVQGLQDLGVKPEDGPVLVTGAAGGVGTVAVSLLAGLGYEVHASTGRVDEQGEFLRGLGAAALVPRQELARDCKPLEQELWAGVVDTVGDKVLATAIAQTKYEGVVTACGLAGGAGLASSVMPFILRGVTLRGIDSVQASQQRRQRAWDALAATMNREHLASLSKTVAMSEVPALAAKILAGEVAGRLVVDVNR</sequence>
<proteinExistence type="predicted"/>
<dbReference type="InterPro" id="IPR013149">
    <property type="entry name" value="ADH-like_C"/>
</dbReference>
<dbReference type="RefSeq" id="WP_133213650.1">
    <property type="nucleotide sequence ID" value="NZ_SMSE01000003.1"/>
</dbReference>
<dbReference type="CDD" id="cd08288">
    <property type="entry name" value="MDR_yhdh"/>
    <property type="match status" value="1"/>
</dbReference>
<dbReference type="Gene3D" id="3.90.180.10">
    <property type="entry name" value="Medium-chain alcohol dehydrogenases, catalytic domain"/>
    <property type="match status" value="1"/>
</dbReference>
<dbReference type="Proteomes" id="UP000295554">
    <property type="component" value="Unassembled WGS sequence"/>
</dbReference>